<accession>J0N8C6</accession>
<keyword evidence="2" id="KW-1185">Reference proteome</keyword>
<dbReference type="Proteomes" id="UP000004578">
    <property type="component" value="Unassembled WGS sequence"/>
</dbReference>
<gene>
    <name evidence="1" type="ORF">HMPREF1317_0343</name>
</gene>
<organism evidence="1 2">
    <name type="scientific">Schaalia georgiae F0490</name>
    <dbReference type="NCBI Taxonomy" id="1125717"/>
    <lineage>
        <taxon>Bacteria</taxon>
        <taxon>Bacillati</taxon>
        <taxon>Actinomycetota</taxon>
        <taxon>Actinomycetes</taxon>
        <taxon>Actinomycetales</taxon>
        <taxon>Actinomycetaceae</taxon>
        <taxon>Schaalia</taxon>
    </lineage>
</organism>
<reference evidence="1 2" key="1">
    <citation type="submission" date="2012-05" db="EMBL/GenBank/DDBJ databases">
        <authorList>
            <person name="Harkins D.M."/>
            <person name="Madupu R."/>
            <person name="Durkin A.S."/>
            <person name="Torralba M."/>
            <person name="Methe B."/>
            <person name="Sutton G.G."/>
            <person name="Nelson K.E."/>
        </authorList>
    </citation>
    <scope>NUCLEOTIDE SEQUENCE [LARGE SCALE GENOMIC DNA]</scope>
    <source>
        <strain evidence="1 2">F0490</strain>
    </source>
</reference>
<dbReference type="PATRIC" id="fig|1125717.3.peg.1496"/>
<proteinExistence type="predicted"/>
<dbReference type="EMBL" id="AKFS01000241">
    <property type="protein sequence ID" value="EJF40772.1"/>
    <property type="molecule type" value="Genomic_DNA"/>
</dbReference>
<sequence>MQDGFSDFFGGYPNIEGSAHVYLQLCFTPAQGGEGTEGYELAASWIKTRPVIDIAEGEGCDVVAKSGVGNC</sequence>
<evidence type="ECO:0000313" key="2">
    <source>
        <dbReference type="Proteomes" id="UP000004578"/>
    </source>
</evidence>
<name>J0N8C6_9ACTO</name>
<dbReference type="AlphaFoldDB" id="J0N8C6"/>
<evidence type="ECO:0000313" key="1">
    <source>
        <dbReference type="EMBL" id="EJF40772.1"/>
    </source>
</evidence>
<protein>
    <submittedName>
        <fullName evidence="1">Uncharacterized protein</fullName>
    </submittedName>
</protein>
<comment type="caution">
    <text evidence="1">The sequence shown here is derived from an EMBL/GenBank/DDBJ whole genome shotgun (WGS) entry which is preliminary data.</text>
</comment>